<dbReference type="InterPro" id="IPR011990">
    <property type="entry name" value="TPR-like_helical_dom_sf"/>
</dbReference>
<evidence type="ECO:0000256" key="1">
    <source>
        <dbReference type="ARBA" id="ARBA00004245"/>
    </source>
</evidence>
<comment type="subunit">
    <text evidence="2">Interacts with microtubules.</text>
</comment>
<proteinExistence type="predicted"/>
<keyword evidence="3" id="KW-0963">Cytoplasm</keyword>
<sequence length="328" mass="38086">MLLRRIICTVRKTPLRIKYRVYNNPLTWAMICGVGRNFFNGNLGRFAIPSFLAFTTIVYAQQPDKKVDDEIVEMADNLYDHHEVDKLYEFLSQYKDSKNDEIQWRLARAASDKSKKETDETKKKELTYEGLHHAEIAVKLNENNFAAHKWYAAQLAYVGFYGNFKIQIQNSYIVRDHFGWYSILLDYMGRYEGVKFRIANSFGVKEHLLKAIALNPQDATSIHSLGYWCFVFADMPWYQRKIASMLFATPPTSTYEEALKYFLDAENVDPNFYSMNLTMLGKTYMRIGNKKMALLYLSKAHEYPVKTEDDKDAHKEAGELLASLGVKS</sequence>
<dbReference type="RefSeq" id="XP_014679387.1">
    <property type="nucleotide sequence ID" value="XM_014823901.1"/>
</dbReference>
<keyword evidence="5" id="KW-0802">TPR repeat</keyword>
<dbReference type="Pfam" id="PF21033">
    <property type="entry name" value="RMD1-3"/>
    <property type="match status" value="1"/>
</dbReference>
<organism evidence="9 10">
    <name type="scientific">Priapulus caudatus</name>
    <name type="common">Priapulid worm</name>
    <dbReference type="NCBI Taxonomy" id="37621"/>
    <lineage>
        <taxon>Eukaryota</taxon>
        <taxon>Metazoa</taxon>
        <taxon>Ecdysozoa</taxon>
        <taxon>Scalidophora</taxon>
        <taxon>Priapulida</taxon>
        <taxon>Priapulimorpha</taxon>
        <taxon>Priapulimorphida</taxon>
        <taxon>Priapulidae</taxon>
        <taxon>Priapulus</taxon>
    </lineage>
</organism>
<evidence type="ECO:0000256" key="2">
    <source>
        <dbReference type="ARBA" id="ARBA00011375"/>
    </source>
</evidence>
<evidence type="ECO:0000256" key="3">
    <source>
        <dbReference type="ARBA" id="ARBA00022490"/>
    </source>
</evidence>
<accession>A0ABM1F4L6</accession>
<keyword evidence="4" id="KW-0677">Repeat</keyword>
<keyword evidence="9" id="KW-1185">Reference proteome</keyword>
<gene>
    <name evidence="10" type="primary">LOC106819252</name>
</gene>
<dbReference type="InterPro" id="IPR049039">
    <property type="entry name" value="RMD1-3_a_helical_rpt"/>
</dbReference>
<evidence type="ECO:0000313" key="9">
    <source>
        <dbReference type="Proteomes" id="UP000695022"/>
    </source>
</evidence>
<dbReference type="PANTHER" id="PTHR16056">
    <property type="entry name" value="REGULATOR OF MICROTUBULE DYNAMICS PROTEIN"/>
    <property type="match status" value="1"/>
</dbReference>
<dbReference type="GeneID" id="106819252"/>
<dbReference type="PANTHER" id="PTHR16056:SF16">
    <property type="entry name" value="REGULATOR OF MICROTUBULE DYNAMICS PROTEIN 1"/>
    <property type="match status" value="1"/>
</dbReference>
<evidence type="ECO:0000256" key="5">
    <source>
        <dbReference type="ARBA" id="ARBA00022803"/>
    </source>
</evidence>
<reference evidence="10" key="1">
    <citation type="submission" date="2025-08" db="UniProtKB">
        <authorList>
            <consortium name="RefSeq"/>
        </authorList>
    </citation>
    <scope>IDENTIFICATION</scope>
</reference>
<evidence type="ECO:0000313" key="10">
    <source>
        <dbReference type="RefSeq" id="XP_014679387.1"/>
    </source>
</evidence>
<name>A0ABM1F4L6_PRICU</name>
<dbReference type="SUPFAM" id="SSF48452">
    <property type="entry name" value="TPR-like"/>
    <property type="match status" value="1"/>
</dbReference>
<protein>
    <recommendedName>
        <fullName evidence="7">Regulator of microtubule dynamics protein 1</fullName>
    </recommendedName>
    <alternativeName>
        <fullName evidence="8">Protein FAM82B</fullName>
    </alternativeName>
</protein>
<comment type="subcellular location">
    <subcellularLocation>
        <location evidence="1">Cytoplasm</location>
        <location evidence="1">Cytoskeleton</location>
    </subcellularLocation>
</comment>
<keyword evidence="6" id="KW-0206">Cytoskeleton</keyword>
<dbReference type="Proteomes" id="UP000695022">
    <property type="component" value="Unplaced"/>
</dbReference>
<evidence type="ECO:0000256" key="8">
    <source>
        <dbReference type="ARBA" id="ARBA00041958"/>
    </source>
</evidence>
<dbReference type="Gene3D" id="1.25.40.10">
    <property type="entry name" value="Tetratricopeptide repeat domain"/>
    <property type="match status" value="1"/>
</dbReference>
<evidence type="ECO:0000256" key="4">
    <source>
        <dbReference type="ARBA" id="ARBA00022737"/>
    </source>
</evidence>
<evidence type="ECO:0000256" key="7">
    <source>
        <dbReference type="ARBA" id="ARBA00039966"/>
    </source>
</evidence>
<evidence type="ECO:0000256" key="6">
    <source>
        <dbReference type="ARBA" id="ARBA00023212"/>
    </source>
</evidence>